<gene>
    <name evidence="2" type="ORF">D8M06_15935</name>
</gene>
<keyword evidence="1" id="KW-0472">Membrane</keyword>
<keyword evidence="3" id="KW-1185">Reference proteome</keyword>
<reference evidence="2 3" key="1">
    <citation type="journal article" date="2016" name="Int. J. Syst. Evol. Microbiol.">
        <title>Oceanobacillus halophilus sp. nov., a novel moderately halophilic bacterium from a hypersaline lake.</title>
        <authorList>
            <person name="Amoozegar M.A."/>
            <person name="Bagheri M."/>
            <person name="Makhdoumi A."/>
            <person name="Nikou M.M."/>
            <person name="Fazeli S.A.S."/>
            <person name="Schumann P."/>
            <person name="Sproer C."/>
            <person name="Sanchez-Porro C."/>
            <person name="Ventosa A."/>
        </authorList>
    </citation>
    <scope>NUCLEOTIDE SEQUENCE [LARGE SCALE GENOMIC DNA]</scope>
    <source>
        <strain evidence="2 3">DSM 23996</strain>
    </source>
</reference>
<name>A0A494ZVB1_9BACI</name>
<sequence>MKKYIIFAISFLLLLSLFQVISGWFLTFMYTPDVTDAWNVSANLSSEVVIRSDNRNDLLTIFFAFLSAIIAYFISWKMTKN</sequence>
<keyword evidence="1" id="KW-0812">Transmembrane</keyword>
<feature type="transmembrane region" description="Helical" evidence="1">
    <location>
        <begin position="58"/>
        <end position="76"/>
    </location>
</feature>
<dbReference type="Gene3D" id="1.20.810.10">
    <property type="entry name" value="Cytochrome Bc1 Complex, Chain C"/>
    <property type="match status" value="1"/>
</dbReference>
<protein>
    <submittedName>
        <fullName evidence="2">Uncharacterized protein</fullName>
    </submittedName>
</protein>
<evidence type="ECO:0000256" key="1">
    <source>
        <dbReference type="SAM" id="Phobius"/>
    </source>
</evidence>
<dbReference type="GO" id="GO:0016020">
    <property type="term" value="C:membrane"/>
    <property type="evidence" value="ECO:0007669"/>
    <property type="project" value="InterPro"/>
</dbReference>
<organism evidence="2 3">
    <name type="scientific">Oceanobacillus halophilus</name>
    <dbReference type="NCBI Taxonomy" id="930130"/>
    <lineage>
        <taxon>Bacteria</taxon>
        <taxon>Bacillati</taxon>
        <taxon>Bacillota</taxon>
        <taxon>Bacilli</taxon>
        <taxon>Bacillales</taxon>
        <taxon>Bacillaceae</taxon>
        <taxon>Oceanobacillus</taxon>
    </lineage>
</organism>
<dbReference type="OrthoDB" id="2454526at2"/>
<comment type="caution">
    <text evidence="2">The sequence shown here is derived from an EMBL/GenBank/DDBJ whole genome shotgun (WGS) entry which is preliminary data.</text>
</comment>
<dbReference type="AlphaFoldDB" id="A0A494ZVB1"/>
<dbReference type="Proteomes" id="UP000269301">
    <property type="component" value="Unassembled WGS sequence"/>
</dbReference>
<dbReference type="SUPFAM" id="SSF81342">
    <property type="entry name" value="Transmembrane di-heme cytochromes"/>
    <property type="match status" value="1"/>
</dbReference>
<dbReference type="RefSeq" id="WP_121205596.1">
    <property type="nucleotide sequence ID" value="NZ_RBZP01000018.1"/>
</dbReference>
<evidence type="ECO:0000313" key="3">
    <source>
        <dbReference type="Proteomes" id="UP000269301"/>
    </source>
</evidence>
<dbReference type="EMBL" id="RBZP01000018">
    <property type="protein sequence ID" value="RKQ30396.1"/>
    <property type="molecule type" value="Genomic_DNA"/>
</dbReference>
<dbReference type="InterPro" id="IPR016174">
    <property type="entry name" value="Di-haem_cyt_TM"/>
</dbReference>
<accession>A0A494ZVB1</accession>
<proteinExistence type="predicted"/>
<keyword evidence="1" id="KW-1133">Transmembrane helix</keyword>
<dbReference type="GO" id="GO:0022904">
    <property type="term" value="P:respiratory electron transport chain"/>
    <property type="evidence" value="ECO:0007669"/>
    <property type="project" value="InterPro"/>
</dbReference>
<dbReference type="InterPro" id="IPR027387">
    <property type="entry name" value="Cytb/b6-like_sf"/>
</dbReference>
<evidence type="ECO:0000313" key="2">
    <source>
        <dbReference type="EMBL" id="RKQ30396.1"/>
    </source>
</evidence>